<comment type="caution">
    <text evidence="3">The sequence shown here is derived from an EMBL/GenBank/DDBJ whole genome shotgun (WGS) entry which is preliminary data.</text>
</comment>
<evidence type="ECO:0000313" key="3">
    <source>
        <dbReference type="EMBL" id="KAK2961332.1"/>
    </source>
</evidence>
<feature type="region of interest" description="Disordered" evidence="1">
    <location>
        <begin position="335"/>
        <end position="389"/>
    </location>
</feature>
<dbReference type="InterPro" id="IPR045810">
    <property type="entry name" value="eIF3h_C"/>
</dbReference>
<dbReference type="GO" id="GO:0003743">
    <property type="term" value="F:translation initiation factor activity"/>
    <property type="evidence" value="ECO:0007669"/>
    <property type="project" value="UniProtKB-KW"/>
</dbReference>
<accession>A0ABQ9YC36</accession>
<dbReference type="EMBL" id="JARBJD010000017">
    <property type="protein sequence ID" value="KAK2961332.1"/>
    <property type="molecule type" value="Genomic_DNA"/>
</dbReference>
<feature type="domain" description="JAB1/MPN/MOV34 metalloenzyme" evidence="2">
    <location>
        <begin position="30"/>
        <end position="160"/>
    </location>
</feature>
<proteinExistence type="predicted"/>
<protein>
    <submittedName>
        <fullName evidence="3">Eukaryotic translation initiation factor 3 subunit H</fullName>
    </submittedName>
</protein>
<keyword evidence="4" id="KW-1185">Reference proteome</keyword>
<feature type="compositionally biased region" description="Acidic residues" evidence="1">
    <location>
        <begin position="376"/>
        <end position="389"/>
    </location>
</feature>
<dbReference type="Pfam" id="PF19445">
    <property type="entry name" value="eIF3h_C"/>
    <property type="match status" value="1"/>
</dbReference>
<evidence type="ECO:0000313" key="4">
    <source>
        <dbReference type="Proteomes" id="UP001281761"/>
    </source>
</evidence>
<evidence type="ECO:0000256" key="1">
    <source>
        <dbReference type="SAM" id="MobiDB-lite"/>
    </source>
</evidence>
<dbReference type="Gene3D" id="3.40.140.10">
    <property type="entry name" value="Cytidine Deaminase, domain 2"/>
    <property type="match status" value="1"/>
</dbReference>
<name>A0ABQ9YC36_9EUKA</name>
<dbReference type="Proteomes" id="UP001281761">
    <property type="component" value="Unassembled WGS sequence"/>
</dbReference>
<dbReference type="InterPro" id="IPR000555">
    <property type="entry name" value="JAMM/MPN+_dom"/>
</dbReference>
<evidence type="ECO:0000259" key="2">
    <source>
        <dbReference type="SMART" id="SM00232"/>
    </source>
</evidence>
<feature type="compositionally biased region" description="Acidic residues" evidence="1">
    <location>
        <begin position="342"/>
        <end position="363"/>
    </location>
</feature>
<gene>
    <name evidence="3" type="ORF">BLNAU_3778</name>
</gene>
<reference evidence="3 4" key="1">
    <citation type="journal article" date="2022" name="bioRxiv">
        <title>Genomics of Preaxostyla Flagellates Illuminates Evolutionary Transitions and the Path Towards Mitochondrial Loss.</title>
        <authorList>
            <person name="Novak L.V.F."/>
            <person name="Treitli S.C."/>
            <person name="Pyrih J."/>
            <person name="Halakuc P."/>
            <person name="Pipaliya S.V."/>
            <person name="Vacek V."/>
            <person name="Brzon O."/>
            <person name="Soukal P."/>
            <person name="Eme L."/>
            <person name="Dacks J.B."/>
            <person name="Karnkowska A."/>
            <person name="Elias M."/>
            <person name="Hampl V."/>
        </authorList>
    </citation>
    <scope>NUCLEOTIDE SEQUENCE [LARGE SCALE GENOMIC DNA]</scope>
    <source>
        <strain evidence="3">NAU3</strain>
        <tissue evidence="3">Gut</tissue>
    </source>
</reference>
<sequence length="400" mass="45695">MASLGEQPVSLTDEDRKTIHKDYDNSSVEKLSIDGCVILKMIQHSLRRHPQTATGILTGVFYNGRIETTECFPNDVFLDDERANLEFQKTCFRNLRGTNRDYEAVGLYVSCRDRNYITEKTLEPILGYQKELKQFIVLLYDPVPASRGILSLTAVRLSQPFIESIISYNSALDGISKTKFSGQIFEEIPIHIMNLPLTQAYLSKLEISLTFKSHYEEPTLPAPTDLLSVQYECLDIDGQADIERGMGVLTQITDDLANEQVKMQNYYRLLHRHEQYLQNTRDGKRDERNEITKMPAEPSCFKTILLTNQIEQIGGLVQRILWANIDKLKALRGRKDKMSDEKLEEEEDAKIDDDKDEDDDVPEELVNLIVKTNDNPPDEDPEALVEGEEFGLTAPIILDD</sequence>
<dbReference type="Pfam" id="PF01398">
    <property type="entry name" value="JAB"/>
    <property type="match status" value="1"/>
</dbReference>
<organism evidence="3 4">
    <name type="scientific">Blattamonas nauphoetae</name>
    <dbReference type="NCBI Taxonomy" id="2049346"/>
    <lineage>
        <taxon>Eukaryota</taxon>
        <taxon>Metamonada</taxon>
        <taxon>Preaxostyla</taxon>
        <taxon>Oxymonadida</taxon>
        <taxon>Blattamonas</taxon>
    </lineage>
</organism>
<keyword evidence="3" id="KW-0396">Initiation factor</keyword>
<keyword evidence="3" id="KW-0648">Protein biosynthesis</keyword>
<dbReference type="SMART" id="SM00232">
    <property type="entry name" value="JAB_MPN"/>
    <property type="match status" value="1"/>
</dbReference>